<keyword evidence="3 9" id="KW-0808">Transferase</keyword>
<feature type="binding site" evidence="10">
    <location>
        <position position="141"/>
    </location>
    <ligand>
        <name>S-adenosyl-L-methionine</name>
        <dbReference type="ChEBI" id="CHEBI:59789"/>
    </ligand>
</feature>
<dbReference type="InterPro" id="IPR049470">
    <property type="entry name" value="TRM61_C"/>
</dbReference>
<dbReference type="PANTHER" id="PTHR12133">
    <property type="entry name" value="TRNA (ADENINE(58)-N(1))-METHYLTRANSFERASE"/>
    <property type="match status" value="1"/>
</dbReference>
<feature type="binding site" evidence="10">
    <location>
        <begin position="120"/>
        <end position="123"/>
    </location>
    <ligand>
        <name>S-adenosyl-L-methionine</name>
        <dbReference type="ChEBI" id="CHEBI:59789"/>
    </ligand>
</feature>
<dbReference type="GO" id="GO:0030488">
    <property type="term" value="P:tRNA methylation"/>
    <property type="evidence" value="ECO:0007669"/>
    <property type="project" value="InterPro"/>
</dbReference>
<dbReference type="InterPro" id="IPR014816">
    <property type="entry name" value="tRNA_MeTrfase_Gcd14"/>
</dbReference>
<dbReference type="Pfam" id="PF08704">
    <property type="entry name" value="GCD14"/>
    <property type="match status" value="1"/>
</dbReference>
<comment type="function">
    <text evidence="6 9">Catalyzes the S-adenosyl-L-methionine-dependent formation of N(1)-methyladenine at position 58 (m1A58) in tRNA.</text>
</comment>
<accession>A0A511CW19</accession>
<dbReference type="CDD" id="cd02440">
    <property type="entry name" value="AdoMet_MTases"/>
    <property type="match status" value="1"/>
</dbReference>
<comment type="subunit">
    <text evidence="7 9">Homotetramer composed of a dimer of dimers.</text>
</comment>
<dbReference type="Proteomes" id="UP000321328">
    <property type="component" value="Unassembled WGS sequence"/>
</dbReference>
<reference evidence="13 14" key="1">
    <citation type="submission" date="2019-07" db="EMBL/GenBank/DDBJ databases">
        <title>Whole genome shotgun sequence of Pseudonocardia asaccharolytica NBRC 16224.</title>
        <authorList>
            <person name="Hosoyama A."/>
            <person name="Uohara A."/>
            <person name="Ohji S."/>
            <person name="Ichikawa N."/>
        </authorList>
    </citation>
    <scope>NUCLEOTIDE SEQUENCE [LARGE SCALE GENOMIC DNA]</scope>
    <source>
        <strain evidence="13 14">NBRC 16224</strain>
    </source>
</reference>
<evidence type="ECO:0000256" key="3">
    <source>
        <dbReference type="ARBA" id="ARBA00022679"/>
    </source>
</evidence>
<feature type="domain" description="tRNA (adenine(58)-N(1))-methyltransferase catalytic subunit TRM61 C-terminal" evidence="12">
    <location>
        <begin position="83"/>
        <end position="244"/>
    </location>
</feature>
<feature type="region of interest" description="Disordered" evidence="11">
    <location>
        <begin position="1"/>
        <end position="23"/>
    </location>
</feature>
<evidence type="ECO:0000256" key="5">
    <source>
        <dbReference type="ARBA" id="ARBA00022694"/>
    </source>
</evidence>
<dbReference type="PROSITE" id="PS51620">
    <property type="entry name" value="SAM_TRM61"/>
    <property type="match status" value="1"/>
</dbReference>
<organism evidence="13 14">
    <name type="scientific">Pseudonocardia asaccharolytica DSM 44247 = NBRC 16224</name>
    <dbReference type="NCBI Taxonomy" id="1123024"/>
    <lineage>
        <taxon>Bacteria</taxon>
        <taxon>Bacillati</taxon>
        <taxon>Actinomycetota</taxon>
        <taxon>Actinomycetes</taxon>
        <taxon>Pseudonocardiales</taxon>
        <taxon>Pseudonocardiaceae</taxon>
        <taxon>Pseudonocardia</taxon>
    </lineage>
</organism>
<dbReference type="Pfam" id="PF14801">
    <property type="entry name" value="TrmI-like_N"/>
    <property type="match status" value="1"/>
</dbReference>
<proteinExistence type="inferred from homology"/>
<evidence type="ECO:0000259" key="12">
    <source>
        <dbReference type="Pfam" id="PF08704"/>
    </source>
</evidence>
<evidence type="ECO:0000256" key="1">
    <source>
        <dbReference type="ARBA" id="ARBA00012796"/>
    </source>
</evidence>
<evidence type="ECO:0000256" key="8">
    <source>
        <dbReference type="ARBA" id="ARBA00069291"/>
    </source>
</evidence>
<comment type="caution">
    <text evidence="13">The sequence shown here is derived from an EMBL/GenBank/DDBJ whole genome shotgun (WGS) entry which is preliminary data.</text>
</comment>
<feature type="binding site" evidence="10">
    <location>
        <position position="185"/>
    </location>
    <ligand>
        <name>S-adenosyl-L-methionine</name>
        <dbReference type="ChEBI" id="CHEBI:59789"/>
    </ligand>
</feature>
<dbReference type="PANTHER" id="PTHR12133:SF1">
    <property type="entry name" value="TRNA (ADENINE(58)-N(1))-METHYLTRANSFERASE, MITOCHONDRIAL"/>
    <property type="match status" value="1"/>
</dbReference>
<evidence type="ECO:0000313" key="14">
    <source>
        <dbReference type="Proteomes" id="UP000321328"/>
    </source>
</evidence>
<gene>
    <name evidence="13" type="ORF">PA7_05990</name>
</gene>
<dbReference type="STRING" id="1123024.GCA_000423625_02012"/>
<evidence type="ECO:0000313" key="13">
    <source>
        <dbReference type="EMBL" id="GEL16762.1"/>
    </source>
</evidence>
<comment type="catalytic activity">
    <reaction evidence="9">
        <text>adenosine(58) in tRNA + S-adenosyl-L-methionine = N(1)-methyladenosine(58) in tRNA + S-adenosyl-L-homocysteine + H(+)</text>
        <dbReference type="Rhea" id="RHEA:43152"/>
        <dbReference type="Rhea" id="RHEA-COMP:10365"/>
        <dbReference type="Rhea" id="RHEA-COMP:10366"/>
        <dbReference type="ChEBI" id="CHEBI:15378"/>
        <dbReference type="ChEBI" id="CHEBI:57856"/>
        <dbReference type="ChEBI" id="CHEBI:59789"/>
        <dbReference type="ChEBI" id="CHEBI:74411"/>
        <dbReference type="ChEBI" id="CHEBI:74491"/>
        <dbReference type="EC" id="2.1.1.220"/>
    </reaction>
</comment>
<dbReference type="InterPro" id="IPR029063">
    <property type="entry name" value="SAM-dependent_MTases_sf"/>
</dbReference>
<dbReference type="GO" id="GO:0031515">
    <property type="term" value="C:tRNA (m1A) methyltransferase complex"/>
    <property type="evidence" value="ECO:0007669"/>
    <property type="project" value="UniProtKB-UniRule"/>
</dbReference>
<protein>
    <recommendedName>
        <fullName evidence="8 9">tRNA (adenine(58)-N(1))-methyltransferase TrmI</fullName>
        <ecNumber evidence="1 9">2.1.1.220</ecNumber>
    </recommendedName>
</protein>
<dbReference type="EC" id="2.1.1.220" evidence="1 9"/>
<dbReference type="EMBL" id="BJVI01000003">
    <property type="protein sequence ID" value="GEL16762.1"/>
    <property type="molecule type" value="Genomic_DNA"/>
</dbReference>
<evidence type="ECO:0000256" key="7">
    <source>
        <dbReference type="ARBA" id="ARBA00066181"/>
    </source>
</evidence>
<dbReference type="Gene3D" id="3.40.50.150">
    <property type="entry name" value="Vaccinia Virus protein VP39"/>
    <property type="match status" value="1"/>
</dbReference>
<feature type="binding site" evidence="10">
    <location>
        <position position="146"/>
    </location>
    <ligand>
        <name>S-adenosyl-L-methionine</name>
        <dbReference type="ChEBI" id="CHEBI:59789"/>
    </ligand>
</feature>
<dbReference type="AlphaFoldDB" id="A0A511CW19"/>
<dbReference type="SUPFAM" id="SSF53335">
    <property type="entry name" value="S-adenosyl-L-methionine-dependent methyltransferases"/>
    <property type="match status" value="1"/>
</dbReference>
<dbReference type="RefSeq" id="WP_373865877.1">
    <property type="nucleotide sequence ID" value="NZ_AUII01000007.1"/>
</dbReference>
<keyword evidence="14" id="KW-1185">Reference proteome</keyword>
<keyword evidence="2 9" id="KW-0489">Methyltransferase</keyword>
<keyword evidence="5 9" id="KW-0819">tRNA processing</keyword>
<name>A0A511CW19_9PSEU</name>
<dbReference type="FunFam" id="3.40.50.150:FF:000019">
    <property type="entry name" value="tRNA (adenine(58)-N(1))-methyltransferase TrmI"/>
    <property type="match status" value="1"/>
</dbReference>
<comment type="similarity">
    <text evidence="9">Belongs to the class I-like SAM-binding methyltransferase superfamily. TRM61 family.</text>
</comment>
<evidence type="ECO:0000256" key="4">
    <source>
        <dbReference type="ARBA" id="ARBA00022691"/>
    </source>
</evidence>
<keyword evidence="4 9" id="KW-0949">S-adenosyl-L-methionine</keyword>
<dbReference type="GO" id="GO:0160107">
    <property type="term" value="F:tRNA (adenine(58)-N1)-methyltransferase activity"/>
    <property type="evidence" value="ECO:0007669"/>
    <property type="project" value="UniProtKB-EC"/>
</dbReference>
<dbReference type="Gene3D" id="3.10.330.20">
    <property type="match status" value="1"/>
</dbReference>
<dbReference type="PIRSF" id="PIRSF017269">
    <property type="entry name" value="GCD14"/>
    <property type="match status" value="1"/>
</dbReference>
<evidence type="ECO:0000256" key="10">
    <source>
        <dbReference type="PIRSR" id="PIRSR017269-1"/>
    </source>
</evidence>
<dbReference type="FunFam" id="3.10.330.20:FF:000001">
    <property type="entry name" value="tRNA (adenine(58)-N(1))-methyltransferase TrmI"/>
    <property type="match status" value="1"/>
</dbReference>
<evidence type="ECO:0000256" key="6">
    <source>
        <dbReference type="ARBA" id="ARBA00056761"/>
    </source>
</evidence>
<evidence type="ECO:0000256" key="2">
    <source>
        <dbReference type="ARBA" id="ARBA00022603"/>
    </source>
</evidence>
<sequence>MSEPAPAPRIVPRRGPFRPGDRVQLTDPKGRKYTLVLEEGKQYHTHRGGLAHDDLIGKPEGSLVVSPVGTPYLALRPLLPDYVLSMPRGAQVIYPKDAAQILMWGDVFPGARVLEAGAGSGALTCSLLQAVGPEGSVISYEVRSDHAENAEHNVRRFFGEIPPNWTLEIADLRSHVGEVDRVILDMLAPWDRLETVRTALVPGGVLVGYVATTTQLSRLMEALREQQCWTEPQAWESLVRPWHVVGLAVRPEHRMIGHTAFLVTARRLAEGVVPPRPQRRPTSR</sequence>
<evidence type="ECO:0000256" key="11">
    <source>
        <dbReference type="SAM" id="MobiDB-lite"/>
    </source>
</evidence>
<evidence type="ECO:0000256" key="9">
    <source>
        <dbReference type="PIRNR" id="PIRNR017269"/>
    </source>
</evidence>